<dbReference type="Proteomes" id="UP000637578">
    <property type="component" value="Unassembled WGS sequence"/>
</dbReference>
<comment type="caution">
    <text evidence="2">The sequence shown here is derived from an EMBL/GenBank/DDBJ whole genome shotgun (WGS) entry which is preliminary data.</text>
</comment>
<reference evidence="2" key="1">
    <citation type="journal article" date="2014" name="Int. J. Syst. Evol. Microbiol.">
        <title>Complete genome sequence of Corynebacterium casei LMG S-19264T (=DSM 44701T), isolated from a smear-ripened cheese.</title>
        <authorList>
            <consortium name="US DOE Joint Genome Institute (JGI-PGF)"/>
            <person name="Walter F."/>
            <person name="Albersmeier A."/>
            <person name="Kalinowski J."/>
            <person name="Ruckert C."/>
        </authorList>
    </citation>
    <scope>NUCLEOTIDE SEQUENCE</scope>
    <source>
        <strain evidence="2">CGMCC 4.5737</strain>
    </source>
</reference>
<dbReference type="InterPro" id="IPR025164">
    <property type="entry name" value="Toastrack_DUF4097"/>
</dbReference>
<protein>
    <recommendedName>
        <fullName evidence="1">DUF4097 domain-containing protein</fullName>
    </recommendedName>
</protein>
<evidence type="ECO:0000313" key="3">
    <source>
        <dbReference type="Proteomes" id="UP000637578"/>
    </source>
</evidence>
<dbReference type="RefSeq" id="WP_189052910.1">
    <property type="nucleotide sequence ID" value="NZ_BMMK01000001.1"/>
</dbReference>
<accession>A0A8J3C5Q8</accession>
<evidence type="ECO:0000313" key="2">
    <source>
        <dbReference type="EMBL" id="GGM34685.1"/>
    </source>
</evidence>
<evidence type="ECO:0000259" key="1">
    <source>
        <dbReference type="Pfam" id="PF13349"/>
    </source>
</evidence>
<dbReference type="Pfam" id="PF13349">
    <property type="entry name" value="DUF4097"/>
    <property type="match status" value="1"/>
</dbReference>
<reference evidence="2" key="2">
    <citation type="submission" date="2020-09" db="EMBL/GenBank/DDBJ databases">
        <authorList>
            <person name="Sun Q."/>
            <person name="Zhou Y."/>
        </authorList>
    </citation>
    <scope>NUCLEOTIDE SEQUENCE</scope>
    <source>
        <strain evidence="2">CGMCC 4.5737</strain>
    </source>
</reference>
<dbReference type="AlphaFoldDB" id="A0A8J3C5Q8"/>
<keyword evidence="3" id="KW-1185">Reference proteome</keyword>
<name>A0A8J3C5Q8_9PSEU</name>
<proteinExistence type="predicted"/>
<feature type="domain" description="DUF4097" evidence="1">
    <location>
        <begin position="150"/>
        <end position="274"/>
    </location>
</feature>
<sequence>MRTLTHTDTGTVRLELELSVGVIEVCAEDRDRAEVTLTPATPGDEVAAELIRRAQVHRDGWRMMVTVPRPASAGTTVIRTGGGVTQTCINTGGGMVFQSGGHTIINGHVISGNTNTTPSGGAVRAVARVPRGSTLVISTETASAWTHGALERIQFRSEFGNLRAASADVLNASTVSGDITAHVAGSVTVHTTSGDVELGPTHEASVTTVSGDVEVTDLGGTAQAMTVSGDVHIQAIADSQVTATTISGDIRVTAEPGVSVRTRTQTVSGRVRTPDQAGA</sequence>
<gene>
    <name evidence="2" type="ORF">GCM10012275_02450</name>
</gene>
<organism evidence="2 3">
    <name type="scientific">Longimycelium tulufanense</name>
    <dbReference type="NCBI Taxonomy" id="907463"/>
    <lineage>
        <taxon>Bacteria</taxon>
        <taxon>Bacillati</taxon>
        <taxon>Actinomycetota</taxon>
        <taxon>Actinomycetes</taxon>
        <taxon>Pseudonocardiales</taxon>
        <taxon>Pseudonocardiaceae</taxon>
        <taxon>Longimycelium</taxon>
    </lineage>
</organism>
<dbReference type="EMBL" id="BMMK01000001">
    <property type="protein sequence ID" value="GGM34685.1"/>
    <property type="molecule type" value="Genomic_DNA"/>
</dbReference>